<sequence length="66" mass="7002">MSSAFTNDRQCRVVLSVEPQAQSSPKTAPKTTTTTPTLTRSASNPVAKGAAHAKLGNPRRITPRDP</sequence>
<keyword evidence="3" id="KW-1185">Reference proteome</keyword>
<organism evidence="2 3">
    <name type="scientific">Puccinia graminis f. sp. tritici</name>
    <dbReference type="NCBI Taxonomy" id="56615"/>
    <lineage>
        <taxon>Eukaryota</taxon>
        <taxon>Fungi</taxon>
        <taxon>Dikarya</taxon>
        <taxon>Basidiomycota</taxon>
        <taxon>Pucciniomycotina</taxon>
        <taxon>Pucciniomycetes</taxon>
        <taxon>Pucciniales</taxon>
        <taxon>Pucciniaceae</taxon>
        <taxon>Puccinia</taxon>
    </lineage>
</organism>
<evidence type="ECO:0000313" key="2">
    <source>
        <dbReference type="EMBL" id="KAA1084063.1"/>
    </source>
</evidence>
<feature type="compositionally biased region" description="Low complexity" evidence="1">
    <location>
        <begin position="25"/>
        <end position="39"/>
    </location>
</feature>
<evidence type="ECO:0000256" key="1">
    <source>
        <dbReference type="SAM" id="MobiDB-lite"/>
    </source>
</evidence>
<comment type="caution">
    <text evidence="2">The sequence shown here is derived from an EMBL/GenBank/DDBJ whole genome shotgun (WGS) entry which is preliminary data.</text>
</comment>
<proteinExistence type="predicted"/>
<accession>A0A5B0N6F9</accession>
<dbReference type="AlphaFoldDB" id="A0A5B0N6F9"/>
<protein>
    <submittedName>
        <fullName evidence="2">Uncharacterized protein</fullName>
    </submittedName>
</protein>
<gene>
    <name evidence="2" type="ORF">PGT21_016187</name>
</gene>
<dbReference type="Proteomes" id="UP000324748">
    <property type="component" value="Unassembled WGS sequence"/>
</dbReference>
<feature type="region of interest" description="Disordered" evidence="1">
    <location>
        <begin position="1"/>
        <end position="66"/>
    </location>
</feature>
<reference evidence="2 3" key="1">
    <citation type="submission" date="2019-05" db="EMBL/GenBank/DDBJ databases">
        <title>Emergence of the Ug99 lineage of the wheat stem rust pathogen through somatic hybridization.</title>
        <authorList>
            <person name="Li F."/>
            <person name="Upadhyaya N.M."/>
            <person name="Sperschneider J."/>
            <person name="Matny O."/>
            <person name="Nguyen-Phuc H."/>
            <person name="Mago R."/>
            <person name="Raley C."/>
            <person name="Miller M.E."/>
            <person name="Silverstein K.A.T."/>
            <person name="Henningsen E."/>
            <person name="Hirsch C.D."/>
            <person name="Visser B."/>
            <person name="Pretorius Z.A."/>
            <person name="Steffenson B.J."/>
            <person name="Schwessinger B."/>
            <person name="Dodds P.N."/>
            <person name="Figueroa M."/>
        </authorList>
    </citation>
    <scope>NUCLEOTIDE SEQUENCE [LARGE SCALE GENOMIC DNA]</scope>
    <source>
        <strain evidence="2">21-0</strain>
    </source>
</reference>
<name>A0A5B0N6F9_PUCGR</name>
<dbReference type="EMBL" id="VSWC01000118">
    <property type="protein sequence ID" value="KAA1084063.1"/>
    <property type="molecule type" value="Genomic_DNA"/>
</dbReference>
<evidence type="ECO:0000313" key="3">
    <source>
        <dbReference type="Proteomes" id="UP000324748"/>
    </source>
</evidence>